<dbReference type="InParanoid" id="L5KL99"/>
<sequence length="69" mass="7374">MTLAKLRERHAGHMAISLQAWPGRRLAPSTELQAGGRCFLTASGGLRPTDVLLPSMAGPDVPAGRISWH</sequence>
<evidence type="ECO:0000313" key="1">
    <source>
        <dbReference type="EMBL" id="ELK12102.1"/>
    </source>
</evidence>
<accession>L5KL99</accession>
<dbReference type="Proteomes" id="UP000010552">
    <property type="component" value="Unassembled WGS sequence"/>
</dbReference>
<organism evidence="1 2">
    <name type="scientific">Pteropus alecto</name>
    <name type="common">Black flying fox</name>
    <dbReference type="NCBI Taxonomy" id="9402"/>
    <lineage>
        <taxon>Eukaryota</taxon>
        <taxon>Metazoa</taxon>
        <taxon>Chordata</taxon>
        <taxon>Craniata</taxon>
        <taxon>Vertebrata</taxon>
        <taxon>Euteleostomi</taxon>
        <taxon>Mammalia</taxon>
        <taxon>Eutheria</taxon>
        <taxon>Laurasiatheria</taxon>
        <taxon>Chiroptera</taxon>
        <taxon>Yinpterochiroptera</taxon>
        <taxon>Pteropodoidea</taxon>
        <taxon>Pteropodidae</taxon>
        <taxon>Pteropodinae</taxon>
        <taxon>Pteropus</taxon>
    </lineage>
</organism>
<gene>
    <name evidence="1" type="ORF">PAL_GLEAN10004949</name>
</gene>
<protein>
    <submittedName>
        <fullName evidence="1">Uncharacterized protein</fullName>
    </submittedName>
</protein>
<name>L5KL99_PTEAL</name>
<dbReference type="EMBL" id="KB030664">
    <property type="protein sequence ID" value="ELK12102.1"/>
    <property type="molecule type" value="Genomic_DNA"/>
</dbReference>
<dbReference type="AlphaFoldDB" id="L5KL99"/>
<keyword evidence="2" id="KW-1185">Reference proteome</keyword>
<proteinExistence type="predicted"/>
<reference evidence="2" key="1">
    <citation type="journal article" date="2013" name="Science">
        <title>Comparative analysis of bat genomes provides insight into the evolution of flight and immunity.</title>
        <authorList>
            <person name="Zhang G."/>
            <person name="Cowled C."/>
            <person name="Shi Z."/>
            <person name="Huang Z."/>
            <person name="Bishop-Lilly K.A."/>
            <person name="Fang X."/>
            <person name="Wynne J.W."/>
            <person name="Xiong Z."/>
            <person name="Baker M.L."/>
            <person name="Zhao W."/>
            <person name="Tachedjian M."/>
            <person name="Zhu Y."/>
            <person name="Zhou P."/>
            <person name="Jiang X."/>
            <person name="Ng J."/>
            <person name="Yang L."/>
            <person name="Wu L."/>
            <person name="Xiao J."/>
            <person name="Feng Y."/>
            <person name="Chen Y."/>
            <person name="Sun X."/>
            <person name="Zhang Y."/>
            <person name="Marsh G.A."/>
            <person name="Crameri G."/>
            <person name="Broder C.C."/>
            <person name="Frey K.G."/>
            <person name="Wang L.F."/>
            <person name="Wang J."/>
        </authorList>
    </citation>
    <scope>NUCLEOTIDE SEQUENCE [LARGE SCALE GENOMIC DNA]</scope>
</reference>
<evidence type="ECO:0000313" key="2">
    <source>
        <dbReference type="Proteomes" id="UP000010552"/>
    </source>
</evidence>